<protein>
    <recommendedName>
        <fullName evidence="1">EfeO-type cupredoxin-like domain-containing protein</fullName>
    </recommendedName>
</protein>
<dbReference type="EMBL" id="UINC01000548">
    <property type="protein sequence ID" value="SUZ57201.1"/>
    <property type="molecule type" value="Genomic_DNA"/>
</dbReference>
<sequence>MNLNSVTKTLALSLGVLAGLVLVSCGGSDSPKSDSVKVSTEDGKELVGQILDGSTIVDVSLGGRLPFYLPDRIVVQTGQTVQFKIESRSARHSFTIDELGIDMTITQPMLNQVLLSEAVLLPYPGEYRIYCKLHDERGMETVLVVED</sequence>
<accession>A0A381NRJ1</accession>
<proteinExistence type="predicted"/>
<dbReference type="Gene3D" id="2.60.40.420">
    <property type="entry name" value="Cupredoxins - blue copper proteins"/>
    <property type="match status" value="1"/>
</dbReference>
<dbReference type="InterPro" id="IPR028096">
    <property type="entry name" value="EfeO_Cupredoxin"/>
</dbReference>
<feature type="domain" description="EfeO-type cupredoxin-like" evidence="1">
    <location>
        <begin position="68"/>
        <end position="144"/>
    </location>
</feature>
<evidence type="ECO:0000313" key="2">
    <source>
        <dbReference type="EMBL" id="SUZ57201.1"/>
    </source>
</evidence>
<reference evidence="2" key="1">
    <citation type="submission" date="2018-05" db="EMBL/GenBank/DDBJ databases">
        <authorList>
            <person name="Lanie J.A."/>
            <person name="Ng W.-L."/>
            <person name="Kazmierczak K.M."/>
            <person name="Andrzejewski T.M."/>
            <person name="Davidsen T.M."/>
            <person name="Wayne K.J."/>
            <person name="Tettelin H."/>
            <person name="Glass J.I."/>
            <person name="Rusch D."/>
            <person name="Podicherti R."/>
            <person name="Tsui H.-C.T."/>
            <person name="Winkler M.E."/>
        </authorList>
    </citation>
    <scope>NUCLEOTIDE SEQUENCE</scope>
</reference>
<dbReference type="CDD" id="cd00920">
    <property type="entry name" value="Cupredoxin"/>
    <property type="match status" value="1"/>
</dbReference>
<dbReference type="SUPFAM" id="SSF49503">
    <property type="entry name" value="Cupredoxins"/>
    <property type="match status" value="1"/>
</dbReference>
<organism evidence="2">
    <name type="scientific">marine metagenome</name>
    <dbReference type="NCBI Taxonomy" id="408172"/>
    <lineage>
        <taxon>unclassified sequences</taxon>
        <taxon>metagenomes</taxon>
        <taxon>ecological metagenomes</taxon>
    </lineage>
</organism>
<name>A0A381NRJ1_9ZZZZ</name>
<dbReference type="Pfam" id="PF13473">
    <property type="entry name" value="Cupredoxin_1"/>
    <property type="match status" value="1"/>
</dbReference>
<dbReference type="InterPro" id="IPR008972">
    <property type="entry name" value="Cupredoxin"/>
</dbReference>
<dbReference type="AlphaFoldDB" id="A0A381NRJ1"/>
<gene>
    <name evidence="2" type="ORF">METZ01_LOCUS10055</name>
</gene>
<evidence type="ECO:0000259" key="1">
    <source>
        <dbReference type="Pfam" id="PF13473"/>
    </source>
</evidence>